<protein>
    <submittedName>
        <fullName evidence="1">Uncharacterized protein</fullName>
    </submittedName>
</protein>
<organism evidence="1">
    <name type="scientific">Siphoviridae sp. ct1mp9</name>
    <dbReference type="NCBI Taxonomy" id="2826274"/>
    <lineage>
        <taxon>Viruses</taxon>
        <taxon>Duplodnaviria</taxon>
        <taxon>Heunggongvirae</taxon>
        <taxon>Uroviricota</taxon>
        <taxon>Caudoviricetes</taxon>
    </lineage>
</organism>
<dbReference type="EMBL" id="BK015111">
    <property type="protein sequence ID" value="DAD91388.1"/>
    <property type="molecule type" value="Genomic_DNA"/>
</dbReference>
<name>A0A8S5NAB6_9CAUD</name>
<sequence length="32" mass="3824">MSYQATIEKNKNILHVIVQKYIYSVPLFRLNV</sequence>
<evidence type="ECO:0000313" key="1">
    <source>
        <dbReference type="EMBL" id="DAD91388.1"/>
    </source>
</evidence>
<accession>A0A8S5NAB6</accession>
<reference evidence="1" key="1">
    <citation type="journal article" date="2021" name="Proc. Natl. Acad. Sci. U.S.A.">
        <title>A Catalog of Tens of Thousands of Viruses from Human Metagenomes Reveals Hidden Associations with Chronic Diseases.</title>
        <authorList>
            <person name="Tisza M.J."/>
            <person name="Buck C.B."/>
        </authorList>
    </citation>
    <scope>NUCLEOTIDE SEQUENCE</scope>
    <source>
        <strain evidence="1">Ct1mp9</strain>
    </source>
</reference>
<proteinExistence type="predicted"/>